<organism evidence="2 3">
    <name type="scientific">Archangium gephyra</name>
    <dbReference type="NCBI Taxonomy" id="48"/>
    <lineage>
        <taxon>Bacteria</taxon>
        <taxon>Pseudomonadati</taxon>
        <taxon>Myxococcota</taxon>
        <taxon>Myxococcia</taxon>
        <taxon>Myxococcales</taxon>
        <taxon>Cystobacterineae</taxon>
        <taxon>Archangiaceae</taxon>
        <taxon>Archangium</taxon>
    </lineage>
</organism>
<sequence length="63" mass="6402">MHGGDAPRAPILLAPDGRGGETDGPRAVPRGAFAGAAGKKSARLPAYPARGSQWTNPLPRSTP</sequence>
<dbReference type="EMBL" id="CP011509">
    <property type="protein sequence ID" value="AKJ02376.1"/>
    <property type="molecule type" value="Genomic_DNA"/>
</dbReference>
<feature type="region of interest" description="Disordered" evidence="1">
    <location>
        <begin position="1"/>
        <end position="63"/>
    </location>
</feature>
<proteinExistence type="predicted"/>
<evidence type="ECO:0000313" key="3">
    <source>
        <dbReference type="Proteomes" id="UP000035579"/>
    </source>
</evidence>
<feature type="compositionally biased region" description="Polar residues" evidence="1">
    <location>
        <begin position="52"/>
        <end position="63"/>
    </location>
</feature>
<gene>
    <name evidence="2" type="ORF">AA314_04002</name>
</gene>
<dbReference type="KEGG" id="age:AA314_04002"/>
<reference evidence="2 3" key="1">
    <citation type="submission" date="2015-05" db="EMBL/GenBank/DDBJ databases">
        <title>Genome assembly of Archangium gephyra DSM 2261.</title>
        <authorList>
            <person name="Sharma G."/>
            <person name="Subramanian S."/>
        </authorList>
    </citation>
    <scope>NUCLEOTIDE SEQUENCE [LARGE SCALE GENOMIC DNA]</scope>
    <source>
        <strain evidence="2 3">DSM 2261</strain>
    </source>
</reference>
<dbReference type="AlphaFoldDB" id="A0AAC8Q882"/>
<dbReference type="Proteomes" id="UP000035579">
    <property type="component" value="Chromosome"/>
</dbReference>
<evidence type="ECO:0000256" key="1">
    <source>
        <dbReference type="SAM" id="MobiDB-lite"/>
    </source>
</evidence>
<protein>
    <submittedName>
        <fullName evidence="2">Uncharacterized protein</fullName>
    </submittedName>
</protein>
<accession>A0AAC8Q882</accession>
<name>A0AAC8Q882_9BACT</name>
<evidence type="ECO:0000313" key="2">
    <source>
        <dbReference type="EMBL" id="AKJ02376.1"/>
    </source>
</evidence>